<accession>A0A1B8H0K5</accession>
<dbReference type="InterPro" id="IPR000847">
    <property type="entry name" value="LysR_HTH_N"/>
</dbReference>
<keyword evidence="3" id="KW-0238">DNA-binding</keyword>
<dbReference type="AlphaFoldDB" id="A0A1B8H0K5"/>
<dbReference type="GO" id="GO:0043565">
    <property type="term" value="F:sequence-specific DNA binding"/>
    <property type="evidence" value="ECO:0007669"/>
    <property type="project" value="TreeGrafter"/>
</dbReference>
<comment type="caution">
    <text evidence="6">The sequence shown here is derived from an EMBL/GenBank/DDBJ whole genome shotgun (WGS) entry which is preliminary data.</text>
</comment>
<dbReference type="Gene3D" id="1.10.10.10">
    <property type="entry name" value="Winged helix-like DNA-binding domain superfamily/Winged helix DNA-binding domain"/>
    <property type="match status" value="1"/>
</dbReference>
<evidence type="ECO:0000256" key="1">
    <source>
        <dbReference type="ARBA" id="ARBA00009437"/>
    </source>
</evidence>
<name>A0A1B8H0K5_9GAMM</name>
<dbReference type="OrthoDB" id="9815676at2"/>
<evidence type="ECO:0000313" key="7">
    <source>
        <dbReference type="Proteomes" id="UP000092377"/>
    </source>
</evidence>
<comment type="similarity">
    <text evidence="1">Belongs to the LysR transcriptional regulatory family.</text>
</comment>
<dbReference type="InterPro" id="IPR036390">
    <property type="entry name" value="WH_DNA-bd_sf"/>
</dbReference>
<dbReference type="GO" id="GO:0003700">
    <property type="term" value="F:DNA-binding transcription factor activity"/>
    <property type="evidence" value="ECO:0007669"/>
    <property type="project" value="InterPro"/>
</dbReference>
<dbReference type="Pfam" id="PF03466">
    <property type="entry name" value="LysR_substrate"/>
    <property type="match status" value="1"/>
</dbReference>
<dbReference type="PROSITE" id="PS50931">
    <property type="entry name" value="HTH_LYSR"/>
    <property type="match status" value="1"/>
</dbReference>
<dbReference type="GO" id="GO:0006351">
    <property type="term" value="P:DNA-templated transcription"/>
    <property type="evidence" value="ECO:0007669"/>
    <property type="project" value="TreeGrafter"/>
</dbReference>
<feature type="domain" description="HTH lysR-type" evidence="5">
    <location>
        <begin position="17"/>
        <end position="67"/>
    </location>
</feature>
<evidence type="ECO:0000256" key="4">
    <source>
        <dbReference type="ARBA" id="ARBA00023163"/>
    </source>
</evidence>
<dbReference type="InterPro" id="IPR036388">
    <property type="entry name" value="WH-like_DNA-bd_sf"/>
</dbReference>
<protein>
    <submittedName>
        <fullName evidence="6">Transcriptional regulator</fullName>
    </submittedName>
</protein>
<sequence>MANKNHLLLDNLFDVLVFVRVSETGNFTSAAEKLQISRSAAGKCIQRLENRVSTRLLHRTTRQIRLSEEGERFYLHAKRILSEVDDAENALYEGQQTPSGTLRIDLPVVFGRHYVLPVLQDFIAQWADVEIDVSFSDDYCDLVQEGIDVAIRIGGNDDSRLVRKVLAPHRLITCASPDYLARKGIPETPDELAAHECLVFCHRGRRVAWQFSRDKQIISLPVTGRMRLGDTGAILDAALAGNGICQIGAFLAGPLIAQGKLIPLLNPFSAPGEPVCAVYPSKQFLPPKVRQFLTLLETRWQGKAIWDY</sequence>
<dbReference type="SUPFAM" id="SSF46785">
    <property type="entry name" value="Winged helix' DNA-binding domain"/>
    <property type="match status" value="1"/>
</dbReference>
<dbReference type="PANTHER" id="PTHR30537:SF5">
    <property type="entry name" value="HTH-TYPE TRANSCRIPTIONAL ACTIVATOR TTDR-RELATED"/>
    <property type="match status" value="1"/>
</dbReference>
<evidence type="ECO:0000256" key="2">
    <source>
        <dbReference type="ARBA" id="ARBA00023015"/>
    </source>
</evidence>
<proteinExistence type="inferred from homology"/>
<evidence type="ECO:0000259" key="5">
    <source>
        <dbReference type="PROSITE" id="PS50931"/>
    </source>
</evidence>
<keyword evidence="2" id="KW-0805">Transcription regulation</keyword>
<evidence type="ECO:0000313" key="6">
    <source>
        <dbReference type="EMBL" id="OBU02618.1"/>
    </source>
</evidence>
<dbReference type="SUPFAM" id="SSF53850">
    <property type="entry name" value="Periplasmic binding protein-like II"/>
    <property type="match status" value="1"/>
</dbReference>
<dbReference type="Proteomes" id="UP000092377">
    <property type="component" value="Unassembled WGS sequence"/>
</dbReference>
<gene>
    <name evidence="6" type="ORF">AYY18_11415</name>
</gene>
<dbReference type="Gene3D" id="3.40.190.290">
    <property type="match status" value="1"/>
</dbReference>
<dbReference type="FunFam" id="1.10.10.10:FF:000001">
    <property type="entry name" value="LysR family transcriptional regulator"/>
    <property type="match status" value="1"/>
</dbReference>
<dbReference type="PANTHER" id="PTHR30537">
    <property type="entry name" value="HTH-TYPE TRANSCRIPTIONAL REGULATOR"/>
    <property type="match status" value="1"/>
</dbReference>
<keyword evidence="4" id="KW-0804">Transcription</keyword>
<reference evidence="7" key="1">
    <citation type="submission" date="2016-06" db="EMBL/GenBank/DDBJ databases">
        <authorList>
            <person name="Butler K."/>
        </authorList>
    </citation>
    <scope>NUCLEOTIDE SEQUENCE [LARGE SCALE GENOMIC DNA]</scope>
    <source>
        <strain evidence="7">GCSL-Mp20</strain>
    </source>
</reference>
<dbReference type="EMBL" id="LZEY01000060">
    <property type="protein sequence ID" value="OBU02618.1"/>
    <property type="molecule type" value="Genomic_DNA"/>
</dbReference>
<dbReference type="CDD" id="cd08422">
    <property type="entry name" value="PBP2_CrgA_like"/>
    <property type="match status" value="1"/>
</dbReference>
<dbReference type="Pfam" id="PF00126">
    <property type="entry name" value="HTH_1"/>
    <property type="match status" value="1"/>
</dbReference>
<dbReference type="RefSeq" id="WP_067406124.1">
    <property type="nucleotide sequence ID" value="NZ_LZEY01000060.1"/>
</dbReference>
<dbReference type="InterPro" id="IPR058163">
    <property type="entry name" value="LysR-type_TF_proteobact-type"/>
</dbReference>
<keyword evidence="7" id="KW-1185">Reference proteome</keyword>
<evidence type="ECO:0000256" key="3">
    <source>
        <dbReference type="ARBA" id="ARBA00023125"/>
    </source>
</evidence>
<organism evidence="6 7">
    <name type="scientific">Morganella psychrotolerans</name>
    <dbReference type="NCBI Taxonomy" id="368603"/>
    <lineage>
        <taxon>Bacteria</taxon>
        <taxon>Pseudomonadati</taxon>
        <taxon>Pseudomonadota</taxon>
        <taxon>Gammaproteobacteria</taxon>
        <taxon>Enterobacterales</taxon>
        <taxon>Morganellaceae</taxon>
        <taxon>Morganella</taxon>
    </lineage>
</organism>
<dbReference type="InterPro" id="IPR005119">
    <property type="entry name" value="LysR_subst-bd"/>
</dbReference>